<keyword evidence="4" id="KW-1185">Reference proteome</keyword>
<dbReference type="InterPro" id="IPR000618">
    <property type="entry name" value="Insect_cuticle"/>
</dbReference>
<evidence type="ECO:0000313" key="3">
    <source>
        <dbReference type="EMBL" id="VEN37505.1"/>
    </source>
</evidence>
<proteinExistence type="predicted"/>
<dbReference type="InterPro" id="IPR050468">
    <property type="entry name" value="Cuticle_Struct_Prot"/>
</dbReference>
<dbReference type="EMBL" id="CAACVG010003447">
    <property type="protein sequence ID" value="VEN37505.1"/>
    <property type="molecule type" value="Genomic_DNA"/>
</dbReference>
<feature type="signal peptide" evidence="2">
    <location>
        <begin position="1"/>
        <end position="21"/>
    </location>
</feature>
<dbReference type="Proteomes" id="UP000410492">
    <property type="component" value="Unassembled WGS sequence"/>
</dbReference>
<gene>
    <name evidence="3" type="ORF">CALMAC_LOCUS2729</name>
</gene>
<dbReference type="PANTHER" id="PTHR10380">
    <property type="entry name" value="CUTICLE PROTEIN"/>
    <property type="match status" value="1"/>
</dbReference>
<dbReference type="AlphaFoldDB" id="A0A653BQD2"/>
<reference evidence="3 4" key="1">
    <citation type="submission" date="2019-01" db="EMBL/GenBank/DDBJ databases">
        <authorList>
            <person name="Sayadi A."/>
        </authorList>
    </citation>
    <scope>NUCLEOTIDE SEQUENCE [LARGE SCALE GENOMIC DNA]</scope>
</reference>
<dbReference type="GO" id="GO:0062129">
    <property type="term" value="C:chitin-based extracellular matrix"/>
    <property type="evidence" value="ECO:0007669"/>
    <property type="project" value="TreeGrafter"/>
</dbReference>
<dbReference type="PANTHER" id="PTHR10380:SF237">
    <property type="entry name" value="CUTICULAR PROTEIN 65AU, ISOFORM A-RELATED"/>
    <property type="match status" value="1"/>
</dbReference>
<protein>
    <submittedName>
        <fullName evidence="3">Uncharacterized protein</fullName>
    </submittedName>
</protein>
<dbReference type="Pfam" id="PF00379">
    <property type="entry name" value="Chitin_bind_4"/>
    <property type="match status" value="1"/>
</dbReference>
<accession>A0A653BQD2</accession>
<evidence type="ECO:0000256" key="2">
    <source>
        <dbReference type="SAM" id="SignalP"/>
    </source>
</evidence>
<dbReference type="PROSITE" id="PS51155">
    <property type="entry name" value="CHIT_BIND_RR_2"/>
    <property type="match status" value="1"/>
</dbReference>
<name>A0A653BQD2_CALMS</name>
<dbReference type="OrthoDB" id="6815232at2759"/>
<evidence type="ECO:0000313" key="4">
    <source>
        <dbReference type="Proteomes" id="UP000410492"/>
    </source>
</evidence>
<dbReference type="PRINTS" id="PR00947">
    <property type="entry name" value="CUTICLE"/>
</dbReference>
<dbReference type="GO" id="GO:0008010">
    <property type="term" value="F:structural constituent of chitin-based larval cuticle"/>
    <property type="evidence" value="ECO:0007669"/>
    <property type="project" value="TreeGrafter"/>
</dbReference>
<evidence type="ECO:0000256" key="1">
    <source>
        <dbReference type="PROSITE-ProRule" id="PRU00497"/>
    </source>
</evidence>
<sequence length="112" mass="11853">MSQHLIVVLMVAVATLNLVAARPADGDAQAQIVKFDNDVRIDGYDFAYETSNGIKRTESGVVKAGSKPDEAAINVNGDFSYALLDGTPFSVTFVASEDGYRPVVTIGQARSG</sequence>
<feature type="chain" id="PRO_5025052984" evidence="2">
    <location>
        <begin position="22"/>
        <end position="112"/>
    </location>
</feature>
<keyword evidence="1" id="KW-0193">Cuticle</keyword>
<keyword evidence="2" id="KW-0732">Signal</keyword>
<organism evidence="3 4">
    <name type="scientific">Callosobruchus maculatus</name>
    <name type="common">Southern cowpea weevil</name>
    <name type="synonym">Pulse bruchid</name>
    <dbReference type="NCBI Taxonomy" id="64391"/>
    <lineage>
        <taxon>Eukaryota</taxon>
        <taxon>Metazoa</taxon>
        <taxon>Ecdysozoa</taxon>
        <taxon>Arthropoda</taxon>
        <taxon>Hexapoda</taxon>
        <taxon>Insecta</taxon>
        <taxon>Pterygota</taxon>
        <taxon>Neoptera</taxon>
        <taxon>Endopterygota</taxon>
        <taxon>Coleoptera</taxon>
        <taxon>Polyphaga</taxon>
        <taxon>Cucujiformia</taxon>
        <taxon>Chrysomeloidea</taxon>
        <taxon>Chrysomelidae</taxon>
        <taxon>Bruchinae</taxon>
        <taxon>Bruchini</taxon>
        <taxon>Callosobruchus</taxon>
    </lineage>
</organism>